<dbReference type="RefSeq" id="WP_179503664.1">
    <property type="nucleotide sequence ID" value="NZ_JACCAA010000001.1"/>
</dbReference>
<name>A0A7Y9S6R4_9ACTN</name>
<reference evidence="2 3" key="1">
    <citation type="submission" date="2020-07" db="EMBL/GenBank/DDBJ databases">
        <title>Sequencing the genomes of 1000 actinobacteria strains.</title>
        <authorList>
            <person name="Klenk H.-P."/>
        </authorList>
    </citation>
    <scope>NUCLEOTIDE SEQUENCE [LARGE SCALE GENOMIC DNA]</scope>
    <source>
        <strain evidence="2 3">DSM 23819</strain>
    </source>
</reference>
<dbReference type="Pfam" id="PF07045">
    <property type="entry name" value="DUF1330"/>
    <property type="match status" value="1"/>
</dbReference>
<evidence type="ECO:0000259" key="1">
    <source>
        <dbReference type="Pfam" id="PF07045"/>
    </source>
</evidence>
<protein>
    <submittedName>
        <fullName evidence="2">Uncharacterized protein (DUF1330 family)</fullName>
    </submittedName>
</protein>
<dbReference type="InterPro" id="IPR010753">
    <property type="entry name" value="DUF1330"/>
</dbReference>
<evidence type="ECO:0000313" key="3">
    <source>
        <dbReference type="Proteomes" id="UP000540656"/>
    </source>
</evidence>
<dbReference type="AlphaFoldDB" id="A0A7Y9S6R4"/>
<comment type="caution">
    <text evidence="2">The sequence shown here is derived from an EMBL/GenBank/DDBJ whole genome shotgun (WGS) entry which is preliminary data.</text>
</comment>
<proteinExistence type="predicted"/>
<dbReference type="Proteomes" id="UP000540656">
    <property type="component" value="Unassembled WGS sequence"/>
</dbReference>
<dbReference type="Gene3D" id="3.30.70.100">
    <property type="match status" value="1"/>
</dbReference>
<gene>
    <name evidence="2" type="ORF">BJ980_003697</name>
</gene>
<dbReference type="EMBL" id="JACCAA010000001">
    <property type="protein sequence ID" value="NYG60774.1"/>
    <property type="molecule type" value="Genomic_DNA"/>
</dbReference>
<accession>A0A7Y9S6R4</accession>
<feature type="domain" description="DUF1330" evidence="1">
    <location>
        <begin position="2"/>
        <end position="95"/>
    </location>
</feature>
<keyword evidence="3" id="KW-1185">Reference proteome</keyword>
<dbReference type="InterPro" id="IPR011008">
    <property type="entry name" value="Dimeric_a/b-barrel"/>
</dbReference>
<dbReference type="SUPFAM" id="SSF54909">
    <property type="entry name" value="Dimeric alpha+beta barrel"/>
    <property type="match status" value="1"/>
</dbReference>
<sequence length="96" mass="10119">MTAYWISTYNEILDADKMAAYAALAGPALTEAGGTFLARDLAALTYEDASEGRVVIIRFDSVEQAQAAHDSAAYQAALDALAGGVRREIRIVPGVA</sequence>
<organism evidence="2 3">
    <name type="scientific">Nocardioides daedukensis</name>
    <dbReference type="NCBI Taxonomy" id="634462"/>
    <lineage>
        <taxon>Bacteria</taxon>
        <taxon>Bacillati</taxon>
        <taxon>Actinomycetota</taxon>
        <taxon>Actinomycetes</taxon>
        <taxon>Propionibacteriales</taxon>
        <taxon>Nocardioidaceae</taxon>
        <taxon>Nocardioides</taxon>
    </lineage>
</organism>
<evidence type="ECO:0000313" key="2">
    <source>
        <dbReference type="EMBL" id="NYG60774.1"/>
    </source>
</evidence>